<accession>A0A0A9AK41</accession>
<name>A0A0A9AK41_ARUDO</name>
<proteinExistence type="predicted"/>
<reference evidence="1" key="1">
    <citation type="submission" date="2014-09" db="EMBL/GenBank/DDBJ databases">
        <authorList>
            <person name="Magalhaes I.L.F."/>
            <person name="Oliveira U."/>
            <person name="Santos F.R."/>
            <person name="Vidigal T.H.D.A."/>
            <person name="Brescovit A.D."/>
            <person name="Santos A.J."/>
        </authorList>
    </citation>
    <scope>NUCLEOTIDE SEQUENCE</scope>
    <source>
        <tissue evidence="1">Shoot tissue taken approximately 20 cm above the soil surface</tissue>
    </source>
</reference>
<sequence>MLSRFLHGSDPYSMRTSIQVLPVPQIAQISLYFSTGWVFDGTYYPCNQISLQDCIISSLVLQSCKQFIVVLVLYTITSGPNLKDNCIIYLFYLFVSRFINQFLILICQQTVAQCNRWLLAYSTNYWSHLSFVLTV</sequence>
<evidence type="ECO:0000313" key="1">
    <source>
        <dbReference type="EMBL" id="JAD49315.1"/>
    </source>
</evidence>
<reference evidence="1" key="2">
    <citation type="journal article" date="2015" name="Data Brief">
        <title>Shoot transcriptome of the giant reed, Arundo donax.</title>
        <authorList>
            <person name="Barrero R.A."/>
            <person name="Guerrero F.D."/>
            <person name="Moolhuijzen P."/>
            <person name="Goolsby J.A."/>
            <person name="Tidwell J."/>
            <person name="Bellgard S.E."/>
            <person name="Bellgard M.I."/>
        </authorList>
    </citation>
    <scope>NUCLEOTIDE SEQUENCE</scope>
    <source>
        <tissue evidence="1">Shoot tissue taken approximately 20 cm above the soil surface</tissue>
    </source>
</reference>
<dbReference type="AlphaFoldDB" id="A0A0A9AK41"/>
<protein>
    <submittedName>
        <fullName evidence="1">Uncharacterized protein</fullName>
    </submittedName>
</protein>
<dbReference type="EMBL" id="GBRH01248580">
    <property type="protein sequence ID" value="JAD49315.1"/>
    <property type="molecule type" value="Transcribed_RNA"/>
</dbReference>
<organism evidence="1">
    <name type="scientific">Arundo donax</name>
    <name type="common">Giant reed</name>
    <name type="synonym">Donax arundinaceus</name>
    <dbReference type="NCBI Taxonomy" id="35708"/>
    <lineage>
        <taxon>Eukaryota</taxon>
        <taxon>Viridiplantae</taxon>
        <taxon>Streptophyta</taxon>
        <taxon>Embryophyta</taxon>
        <taxon>Tracheophyta</taxon>
        <taxon>Spermatophyta</taxon>
        <taxon>Magnoliopsida</taxon>
        <taxon>Liliopsida</taxon>
        <taxon>Poales</taxon>
        <taxon>Poaceae</taxon>
        <taxon>PACMAD clade</taxon>
        <taxon>Arundinoideae</taxon>
        <taxon>Arundineae</taxon>
        <taxon>Arundo</taxon>
    </lineage>
</organism>